<dbReference type="VEuPathDB" id="ToxoDB:CSUI_000349"/>
<dbReference type="OrthoDB" id="5144at2759"/>
<protein>
    <submittedName>
        <fullName evidence="3">Atp-dependent clp protease adaptor protein</fullName>
    </submittedName>
</protein>
<dbReference type="GO" id="GO:0030163">
    <property type="term" value="P:protein catabolic process"/>
    <property type="evidence" value="ECO:0007669"/>
    <property type="project" value="InterPro"/>
</dbReference>
<evidence type="ECO:0000313" key="4">
    <source>
        <dbReference type="Proteomes" id="UP000221165"/>
    </source>
</evidence>
<proteinExistence type="predicted"/>
<feature type="domain" description="Adaptor protein ClpS core" evidence="2">
    <location>
        <begin position="303"/>
        <end position="370"/>
    </location>
</feature>
<evidence type="ECO:0000313" key="3">
    <source>
        <dbReference type="EMBL" id="PHJ25788.1"/>
    </source>
</evidence>
<reference evidence="3 4" key="1">
    <citation type="journal article" date="2017" name="Int. J. Parasitol.">
        <title>The genome of the protozoan parasite Cystoisospora suis and a reverse vaccinology approach to identify vaccine candidates.</title>
        <authorList>
            <person name="Palmieri N."/>
            <person name="Shrestha A."/>
            <person name="Ruttkowski B."/>
            <person name="Beck T."/>
            <person name="Vogl C."/>
            <person name="Tomley F."/>
            <person name="Blake D.P."/>
            <person name="Joachim A."/>
        </authorList>
    </citation>
    <scope>NUCLEOTIDE SEQUENCE [LARGE SCALE GENOMIC DNA]</scope>
    <source>
        <strain evidence="3 4">Wien I</strain>
    </source>
</reference>
<accession>A0A2C6LFU1</accession>
<keyword evidence="4" id="KW-1185">Reference proteome</keyword>
<dbReference type="Gene3D" id="3.30.1390.10">
    <property type="match status" value="1"/>
</dbReference>
<dbReference type="AlphaFoldDB" id="A0A2C6LFU1"/>
<dbReference type="RefSeq" id="XP_067927434.1">
    <property type="nucleotide sequence ID" value="XM_068060583.1"/>
</dbReference>
<dbReference type="PANTHER" id="PTHR33473">
    <property type="entry name" value="ATP-DEPENDENT CLP PROTEASE ADAPTER PROTEIN CLPS1, CHLOROPLASTIC"/>
    <property type="match status" value="1"/>
</dbReference>
<dbReference type="InterPro" id="IPR014719">
    <property type="entry name" value="Ribosomal_bL12_C/ClpS-like"/>
</dbReference>
<feature type="compositionally biased region" description="Gly residues" evidence="1">
    <location>
        <begin position="431"/>
        <end position="441"/>
    </location>
</feature>
<dbReference type="InterPro" id="IPR022935">
    <property type="entry name" value="ClpS"/>
</dbReference>
<comment type="caution">
    <text evidence="3">The sequence shown here is derived from an EMBL/GenBank/DDBJ whole genome shotgun (WGS) entry which is preliminary data.</text>
</comment>
<dbReference type="PANTHER" id="PTHR33473:SF17">
    <property type="entry name" value="ATP-DEPENDENT CLP PROTEASE ADAPTER PROTEIN CLPS1, CHLOROPLASTIC"/>
    <property type="match status" value="1"/>
</dbReference>
<name>A0A2C6LFU1_9APIC</name>
<dbReference type="GO" id="GO:0008233">
    <property type="term" value="F:peptidase activity"/>
    <property type="evidence" value="ECO:0007669"/>
    <property type="project" value="UniProtKB-KW"/>
</dbReference>
<dbReference type="Pfam" id="PF02617">
    <property type="entry name" value="ClpS"/>
    <property type="match status" value="1"/>
</dbReference>
<gene>
    <name evidence="3" type="ORF">CSUI_000349</name>
</gene>
<evidence type="ECO:0000256" key="1">
    <source>
        <dbReference type="SAM" id="MobiDB-lite"/>
    </source>
</evidence>
<feature type="compositionally biased region" description="Acidic residues" evidence="1">
    <location>
        <begin position="406"/>
        <end position="429"/>
    </location>
</feature>
<sequence>MKMAMRCLVLRLRLLYTQSNLLFFLQSYFLFHFNLGLSLAVRALSPPNHIPPLKVLSPSSAYLPHGTRSPALLYVDLPSPSSSPDHSAGSVCPSSYEHLFSPNQYCRPGEENIRRKLAVTFQFPLVFSTTPAKVHPLQSSSSPLIVSPTCFPARQSKRAVARLHACHSIRGELANRLLTHNSPVSIHASCTRGCFTSALSSPRPPASIFSRGFSRKDRMVQGYYYRQGEEGREGEGQILFGGNLGMDDADTTSDDVGGDGAQRERMQDTTIEFAERRKDEKRITEEEAVDDEAKQEKRRRRLQAWQLVLHNDDVHAIPHVTELLVEAVPTLTKAKAHAITVHAHKTGLALIMKTWREKAKEVHRKLKASGLTVSMIPSKKQEDKGTEGGEGDQGNERGGGGRGGGTDEDSNDEGNSDDDDENNEGDDDNNTGGGEGTDSDE</sequence>
<dbReference type="EMBL" id="MIGC01000154">
    <property type="protein sequence ID" value="PHJ25788.1"/>
    <property type="molecule type" value="Genomic_DNA"/>
</dbReference>
<keyword evidence="3" id="KW-0645">Protease</keyword>
<dbReference type="SUPFAM" id="SSF54736">
    <property type="entry name" value="ClpS-like"/>
    <property type="match status" value="1"/>
</dbReference>
<evidence type="ECO:0000259" key="2">
    <source>
        <dbReference type="Pfam" id="PF02617"/>
    </source>
</evidence>
<dbReference type="GO" id="GO:0006508">
    <property type="term" value="P:proteolysis"/>
    <property type="evidence" value="ECO:0007669"/>
    <property type="project" value="UniProtKB-KW"/>
</dbReference>
<organism evidence="3 4">
    <name type="scientific">Cystoisospora suis</name>
    <dbReference type="NCBI Taxonomy" id="483139"/>
    <lineage>
        <taxon>Eukaryota</taxon>
        <taxon>Sar</taxon>
        <taxon>Alveolata</taxon>
        <taxon>Apicomplexa</taxon>
        <taxon>Conoidasida</taxon>
        <taxon>Coccidia</taxon>
        <taxon>Eucoccidiorida</taxon>
        <taxon>Eimeriorina</taxon>
        <taxon>Sarcocystidae</taxon>
        <taxon>Cystoisospora</taxon>
    </lineage>
</organism>
<feature type="region of interest" description="Disordered" evidence="1">
    <location>
        <begin position="368"/>
        <end position="441"/>
    </location>
</feature>
<dbReference type="Proteomes" id="UP000221165">
    <property type="component" value="Unassembled WGS sequence"/>
</dbReference>
<dbReference type="InterPro" id="IPR003769">
    <property type="entry name" value="ClpS_core"/>
</dbReference>
<dbReference type="GeneID" id="94423794"/>
<keyword evidence="3" id="KW-0378">Hydrolase</keyword>